<sequence>MAELVWSFAVQEVLKKIVKLAAEQMSLAWGFKKELAKLKDSLLMMETILHDLDRIKAEHKAVKLWVEKLEDVVFEADVLLDKIAFEDLRRKVETGKEVMVSYFVSSSKNPLVFRLKMASKIKGIAKALHEHYRAASAVGLVAITSKETESDDDITQILETDSFLDEIGVIGREIEVCEIVNKLIDPSHHEALFVLPIVGLGGLGKTAVAKVIFNHEVIRENFDTTLWVYVSKSFVIKKILRAILETLNANSCGFDSKEALLQELKKWLNDKRYFLVLDDVWNENLNLWNELKACLLKITKKSGCVVVVTTRSDEVAEITETQYYSRHYLRRLSDDHCWSLFEKCAFINEWPTTLKLDEVREELVEKFSGIPLVVKALGGMVKIDKNRDGLQCTLENLIRILLQDENYISTIKLGVDRLPLSFSLKQYNSSKFSQDFKFKRE</sequence>
<dbReference type="Proteomes" id="UP000504603">
    <property type="component" value="Unplaced"/>
</dbReference>
<dbReference type="InterPro" id="IPR041118">
    <property type="entry name" value="Rx_N"/>
</dbReference>
<dbReference type="GeneID" id="111014730"/>
<feature type="domain" description="Disease resistance N-terminal" evidence="6">
    <location>
        <begin position="9"/>
        <end position="96"/>
    </location>
</feature>
<dbReference type="FunFam" id="3.40.50.300:FF:001091">
    <property type="entry name" value="Probable disease resistance protein At1g61300"/>
    <property type="match status" value="1"/>
</dbReference>
<dbReference type="InterPro" id="IPR042197">
    <property type="entry name" value="Apaf_helical"/>
</dbReference>
<dbReference type="AlphaFoldDB" id="A0A6J1CVQ5"/>
<dbReference type="RefSeq" id="XP_022145226.1">
    <property type="nucleotide sequence ID" value="XM_022289534.1"/>
</dbReference>
<evidence type="ECO:0000313" key="7">
    <source>
        <dbReference type="Proteomes" id="UP000504603"/>
    </source>
</evidence>
<dbReference type="OrthoDB" id="2973320at2759"/>
<dbReference type="Pfam" id="PF18052">
    <property type="entry name" value="Rx_N"/>
    <property type="match status" value="1"/>
</dbReference>
<dbReference type="InterPro" id="IPR027417">
    <property type="entry name" value="P-loop_NTPase"/>
</dbReference>
<dbReference type="KEGG" id="mcha:111014730"/>
<keyword evidence="7" id="KW-1185">Reference proteome</keyword>
<accession>A0A6J1CVQ5</accession>
<evidence type="ECO:0000256" key="2">
    <source>
        <dbReference type="ARBA" id="ARBA00022741"/>
    </source>
</evidence>
<evidence type="ECO:0000259" key="5">
    <source>
        <dbReference type="Pfam" id="PF00931"/>
    </source>
</evidence>
<dbReference type="PRINTS" id="PR00364">
    <property type="entry name" value="DISEASERSIST"/>
</dbReference>
<keyword evidence="1" id="KW-0677">Repeat</keyword>
<dbReference type="GO" id="GO:0006952">
    <property type="term" value="P:defense response"/>
    <property type="evidence" value="ECO:0007669"/>
    <property type="project" value="UniProtKB-KW"/>
</dbReference>
<gene>
    <name evidence="8" type="primary">LOC111014730</name>
</gene>
<dbReference type="Pfam" id="PF00931">
    <property type="entry name" value="NB-ARC"/>
    <property type="match status" value="1"/>
</dbReference>
<dbReference type="InterPro" id="IPR002182">
    <property type="entry name" value="NB-ARC"/>
</dbReference>
<organism evidence="7 8">
    <name type="scientific">Momordica charantia</name>
    <name type="common">Bitter gourd</name>
    <name type="synonym">Balsam pear</name>
    <dbReference type="NCBI Taxonomy" id="3673"/>
    <lineage>
        <taxon>Eukaryota</taxon>
        <taxon>Viridiplantae</taxon>
        <taxon>Streptophyta</taxon>
        <taxon>Embryophyta</taxon>
        <taxon>Tracheophyta</taxon>
        <taxon>Spermatophyta</taxon>
        <taxon>Magnoliopsida</taxon>
        <taxon>eudicotyledons</taxon>
        <taxon>Gunneridae</taxon>
        <taxon>Pentapetalae</taxon>
        <taxon>rosids</taxon>
        <taxon>fabids</taxon>
        <taxon>Cucurbitales</taxon>
        <taxon>Cucurbitaceae</taxon>
        <taxon>Momordiceae</taxon>
        <taxon>Momordica</taxon>
    </lineage>
</organism>
<evidence type="ECO:0000313" key="8">
    <source>
        <dbReference type="RefSeq" id="XP_022145226.1"/>
    </source>
</evidence>
<dbReference type="PANTHER" id="PTHR36766:SF70">
    <property type="entry name" value="DISEASE RESISTANCE PROTEIN RGA4"/>
    <property type="match status" value="1"/>
</dbReference>
<name>A0A6J1CVQ5_MOMCH</name>
<dbReference type="Gene3D" id="1.20.5.4130">
    <property type="match status" value="1"/>
</dbReference>
<proteinExistence type="predicted"/>
<keyword evidence="2" id="KW-0547">Nucleotide-binding</keyword>
<evidence type="ECO:0000256" key="4">
    <source>
        <dbReference type="ARBA" id="ARBA00022840"/>
    </source>
</evidence>
<evidence type="ECO:0000256" key="1">
    <source>
        <dbReference type="ARBA" id="ARBA00022737"/>
    </source>
</evidence>
<keyword evidence="3" id="KW-0611">Plant defense</keyword>
<dbReference type="Gene3D" id="1.10.8.430">
    <property type="entry name" value="Helical domain of apoptotic protease-activating factors"/>
    <property type="match status" value="1"/>
</dbReference>
<dbReference type="Gene3D" id="3.40.50.300">
    <property type="entry name" value="P-loop containing nucleotide triphosphate hydrolases"/>
    <property type="match status" value="1"/>
</dbReference>
<evidence type="ECO:0000256" key="3">
    <source>
        <dbReference type="ARBA" id="ARBA00022821"/>
    </source>
</evidence>
<reference evidence="8" key="1">
    <citation type="submission" date="2025-08" db="UniProtKB">
        <authorList>
            <consortium name="RefSeq"/>
        </authorList>
    </citation>
    <scope>IDENTIFICATION</scope>
    <source>
        <strain evidence="8">OHB3-1</strain>
    </source>
</reference>
<dbReference type="GO" id="GO:0043531">
    <property type="term" value="F:ADP binding"/>
    <property type="evidence" value="ECO:0007669"/>
    <property type="project" value="InterPro"/>
</dbReference>
<dbReference type="PANTHER" id="PTHR36766">
    <property type="entry name" value="PLANT BROAD-SPECTRUM MILDEW RESISTANCE PROTEIN RPW8"/>
    <property type="match status" value="1"/>
</dbReference>
<dbReference type="SUPFAM" id="SSF52540">
    <property type="entry name" value="P-loop containing nucleoside triphosphate hydrolases"/>
    <property type="match status" value="1"/>
</dbReference>
<feature type="domain" description="NB-ARC" evidence="5">
    <location>
        <begin position="175"/>
        <end position="348"/>
    </location>
</feature>
<dbReference type="GO" id="GO:0005524">
    <property type="term" value="F:ATP binding"/>
    <property type="evidence" value="ECO:0007669"/>
    <property type="project" value="UniProtKB-KW"/>
</dbReference>
<protein>
    <submittedName>
        <fullName evidence="8">Disease resistance protein RGA3</fullName>
    </submittedName>
</protein>
<evidence type="ECO:0000259" key="6">
    <source>
        <dbReference type="Pfam" id="PF18052"/>
    </source>
</evidence>
<keyword evidence="4" id="KW-0067">ATP-binding</keyword>